<evidence type="ECO:0000256" key="1">
    <source>
        <dbReference type="SAM" id="SignalP"/>
    </source>
</evidence>
<evidence type="ECO:0008006" key="4">
    <source>
        <dbReference type="Google" id="ProtNLM"/>
    </source>
</evidence>
<evidence type="ECO:0000313" key="3">
    <source>
        <dbReference type="Proteomes" id="UP000027632"/>
    </source>
</evidence>
<proteinExistence type="predicted"/>
<accession>A0ABR4T0T4</accession>
<protein>
    <recommendedName>
        <fullName evidence="4">Secreted protein</fullName>
    </recommendedName>
</protein>
<sequence>MTRTTLRLAAVSAVAVLAVGAGASLAQAAEATASAPAAVSSAPALTGAQARALLADPAVSAELNARDTTSLRAVADGTATEVQARGAVGGAAKALFNLLKKHGGKVYSGAVKAAKSNWGKFRSYMDGLPWYHPVRIAWVAAGAEAQYQLYTYIRGLV</sequence>
<reference evidence="2 3" key="1">
    <citation type="submission" date="2014-04" db="EMBL/GenBank/DDBJ databases">
        <title>Draft genome sequence of the novel Streptomyces griseorubens JSD-1 playing a role in carbon and nitrogen cycle.</title>
        <authorList>
            <consortium name="Shanghai Jiao Tong University"/>
            <person name="Feng H."/>
            <person name="Sun Y."/>
            <person name="Zhi Y."/>
            <person name="Mao L."/>
            <person name="Luo Y."/>
            <person name="Wei X."/>
            <person name="Zhou P."/>
        </authorList>
    </citation>
    <scope>NUCLEOTIDE SEQUENCE [LARGE SCALE GENOMIC DNA]</scope>
    <source>
        <strain evidence="2 3">JSD-1</strain>
    </source>
</reference>
<feature type="signal peptide" evidence="1">
    <location>
        <begin position="1"/>
        <end position="28"/>
    </location>
</feature>
<name>A0ABR4T0T4_9ACTN</name>
<gene>
    <name evidence="2" type="ORF">DJ64_06375</name>
</gene>
<organism evidence="2 3">
    <name type="scientific">Streptomyces griseorubens</name>
    <dbReference type="NCBI Taxonomy" id="66897"/>
    <lineage>
        <taxon>Bacteria</taxon>
        <taxon>Bacillati</taxon>
        <taxon>Actinomycetota</taxon>
        <taxon>Actinomycetes</taxon>
        <taxon>Kitasatosporales</taxon>
        <taxon>Streptomycetaceae</taxon>
        <taxon>Streptomyces</taxon>
        <taxon>Streptomyces althioticus group</taxon>
    </lineage>
</organism>
<dbReference type="RefSeq" id="WP_051747654.1">
    <property type="nucleotide sequence ID" value="NZ_KL503830.1"/>
</dbReference>
<dbReference type="Proteomes" id="UP000027632">
    <property type="component" value="Unassembled WGS sequence"/>
</dbReference>
<keyword evidence="1" id="KW-0732">Signal</keyword>
<evidence type="ECO:0000313" key="2">
    <source>
        <dbReference type="EMBL" id="KEG40926.1"/>
    </source>
</evidence>
<feature type="chain" id="PRO_5047012113" description="Secreted protein" evidence="1">
    <location>
        <begin position="29"/>
        <end position="157"/>
    </location>
</feature>
<comment type="caution">
    <text evidence="2">The sequence shown here is derived from an EMBL/GenBank/DDBJ whole genome shotgun (WGS) entry which is preliminary data.</text>
</comment>
<keyword evidence="3" id="KW-1185">Reference proteome</keyword>
<dbReference type="EMBL" id="JJMG01000141">
    <property type="protein sequence ID" value="KEG40926.1"/>
    <property type="molecule type" value="Genomic_DNA"/>
</dbReference>